<dbReference type="PROSITE" id="PS52016">
    <property type="entry name" value="TONB_DEPENDENT_REC_3"/>
    <property type="match status" value="1"/>
</dbReference>
<evidence type="ECO:0000256" key="3">
    <source>
        <dbReference type="ARBA" id="ARBA00022452"/>
    </source>
</evidence>
<keyword evidence="5 9" id="KW-0798">TonB box</keyword>
<evidence type="ECO:0000256" key="4">
    <source>
        <dbReference type="ARBA" id="ARBA00022692"/>
    </source>
</evidence>
<comment type="caution">
    <text evidence="13">The sequence shown here is derived from an EMBL/GenBank/DDBJ whole genome shotgun (WGS) entry which is preliminary data.</text>
</comment>
<keyword evidence="6 8" id="KW-0472">Membrane</keyword>
<evidence type="ECO:0000259" key="12">
    <source>
        <dbReference type="Pfam" id="PF07715"/>
    </source>
</evidence>
<evidence type="ECO:0000259" key="11">
    <source>
        <dbReference type="Pfam" id="PF00593"/>
    </source>
</evidence>
<dbReference type="InterPro" id="IPR039426">
    <property type="entry name" value="TonB-dep_rcpt-like"/>
</dbReference>
<evidence type="ECO:0000313" key="14">
    <source>
        <dbReference type="Proteomes" id="UP000646365"/>
    </source>
</evidence>
<reference evidence="13" key="2">
    <citation type="submission" date="2020-09" db="EMBL/GenBank/DDBJ databases">
        <authorList>
            <person name="Sun Q."/>
            <person name="Zhou Y."/>
        </authorList>
    </citation>
    <scope>NUCLEOTIDE SEQUENCE</scope>
    <source>
        <strain evidence="13">CGMCC 1.15725</strain>
    </source>
</reference>
<feature type="domain" description="TonB-dependent receptor plug" evidence="12">
    <location>
        <begin position="67"/>
        <end position="176"/>
    </location>
</feature>
<dbReference type="Proteomes" id="UP000646365">
    <property type="component" value="Unassembled WGS sequence"/>
</dbReference>
<keyword evidence="3 8" id="KW-1134">Transmembrane beta strand</keyword>
<dbReference type="PANTHER" id="PTHR40980">
    <property type="entry name" value="PLUG DOMAIN-CONTAINING PROTEIN"/>
    <property type="match status" value="1"/>
</dbReference>
<evidence type="ECO:0000256" key="2">
    <source>
        <dbReference type="ARBA" id="ARBA00022448"/>
    </source>
</evidence>
<evidence type="ECO:0000256" key="6">
    <source>
        <dbReference type="ARBA" id="ARBA00023136"/>
    </source>
</evidence>
<evidence type="ECO:0000256" key="1">
    <source>
        <dbReference type="ARBA" id="ARBA00004571"/>
    </source>
</evidence>
<evidence type="ECO:0000256" key="7">
    <source>
        <dbReference type="ARBA" id="ARBA00023237"/>
    </source>
</evidence>
<dbReference type="Pfam" id="PF07715">
    <property type="entry name" value="Plug"/>
    <property type="match status" value="1"/>
</dbReference>
<dbReference type="Gene3D" id="2.40.170.20">
    <property type="entry name" value="TonB-dependent receptor, beta-barrel domain"/>
    <property type="match status" value="1"/>
</dbReference>
<feature type="domain" description="TonB-dependent receptor-like beta-barrel" evidence="11">
    <location>
        <begin position="397"/>
        <end position="869"/>
    </location>
</feature>
<dbReference type="NCBIfam" id="TIGR01782">
    <property type="entry name" value="TonB-Xanth-Caul"/>
    <property type="match status" value="1"/>
</dbReference>
<dbReference type="InterPro" id="IPR000531">
    <property type="entry name" value="Beta-barrel_TonB"/>
</dbReference>
<dbReference type="InterPro" id="IPR012910">
    <property type="entry name" value="Plug_dom"/>
</dbReference>
<dbReference type="SUPFAM" id="SSF56935">
    <property type="entry name" value="Porins"/>
    <property type="match status" value="1"/>
</dbReference>
<name>A0A8J2Z181_9PROT</name>
<gene>
    <name evidence="13" type="ORF">GCM10011611_57220</name>
</gene>
<evidence type="ECO:0000256" key="10">
    <source>
        <dbReference type="SAM" id="SignalP"/>
    </source>
</evidence>
<dbReference type="PANTHER" id="PTHR40980:SF4">
    <property type="entry name" value="TONB-DEPENDENT RECEPTOR-LIKE BETA-BARREL DOMAIN-CONTAINING PROTEIN"/>
    <property type="match status" value="1"/>
</dbReference>
<proteinExistence type="inferred from homology"/>
<organism evidence="13 14">
    <name type="scientific">Aliidongia dinghuensis</name>
    <dbReference type="NCBI Taxonomy" id="1867774"/>
    <lineage>
        <taxon>Bacteria</taxon>
        <taxon>Pseudomonadati</taxon>
        <taxon>Pseudomonadota</taxon>
        <taxon>Alphaproteobacteria</taxon>
        <taxon>Rhodospirillales</taxon>
        <taxon>Dongiaceae</taxon>
        <taxon>Aliidongia</taxon>
    </lineage>
</organism>
<dbReference type="InterPro" id="IPR036942">
    <property type="entry name" value="Beta-barrel_TonB_sf"/>
</dbReference>
<reference evidence="13" key="1">
    <citation type="journal article" date="2014" name="Int. J. Syst. Evol. Microbiol.">
        <title>Complete genome sequence of Corynebacterium casei LMG S-19264T (=DSM 44701T), isolated from a smear-ripened cheese.</title>
        <authorList>
            <consortium name="US DOE Joint Genome Institute (JGI-PGF)"/>
            <person name="Walter F."/>
            <person name="Albersmeier A."/>
            <person name="Kalinowski J."/>
            <person name="Ruckert C."/>
        </authorList>
    </citation>
    <scope>NUCLEOTIDE SEQUENCE</scope>
    <source>
        <strain evidence="13">CGMCC 1.15725</strain>
    </source>
</reference>
<comment type="subcellular location">
    <subcellularLocation>
        <location evidence="1 8">Cell outer membrane</location>
        <topology evidence="1 8">Multi-pass membrane protein</topology>
    </subcellularLocation>
</comment>
<keyword evidence="10" id="KW-0732">Signal</keyword>
<dbReference type="Pfam" id="PF00593">
    <property type="entry name" value="TonB_dep_Rec_b-barrel"/>
    <property type="match status" value="1"/>
</dbReference>
<sequence length="903" mass="98020">MRNPIRHQRLAMLATTAALALLAAPALADDTSTDIGQVSVTDNNAASAAPTPTPSLTGTRAEALEAKKRAPNIVDIQPQEEIRKLPDVNAAEALQRMPGISLESDTGEGRFINIRGLDADLNGTSFGGVRLPASNLATPSGGGRAVAFDAIPAGFIGGIEITKTNRPDMDAEALGGSIEIVPKALPADGHAFLDATLGTGFEPLRDTPILQGDLTVGGRFGLEPGTGPFDDTNARPATSGFFTNPRPFGILATGSVYDDQRGIDDVEATYSDNQSKGVPDKAFNQLDFRRYLYHRTRYGYGGEVDFDPNDLNHFYFRAAQTGYNETINRNRLTINNMDTDANGNLLANYQADPQNPNLFLAPSAELNKSLRDERETVQTRLFTWGGNSVLGGLRLDYRGAYAQGSDNKPYDYNSTFVDPNPVALVYDNTTDPNHPSFHTIDGTNPANSALYQLKGVQNSQFHDFDTEWSGNLDATLPLDLGEHEGELKVGGAVRLRERNVNQTTQTYNLAPGVVLPFTDFVSGPELVYYGGRYDLGLGPNNKTIRSLVANPQGILFRSAASILADNLSDLAAFQRDNEDVYAGYAQYTINLGKLDLLGGVRLEQTNATYRANKETTDPNGNVSVTPNQFSQNYLDYFPTLQAKYAVTPELQARLAYSTAIARPGFNQITPSVQLDQGALTVIEGNPSLKPTTADNFDASLAYSLPQAGILSLGLFDKEFQHYIVPGLVHSQFVAGDPNIYSISTFTDGGNAQAYGAEFAYIQKFTFLPHPFDGFGFDGNYTYVQSSVEIRPGEHSLLPSTSRNNFNAAVFYENGPVTVRLASSYVSKNIFAVGGSDATDTWSAARFRLDLGASYELTKNFQVYFNAKNLTDTPLKFTEGSSGNRPIQREVYDATYTAGLRMSF</sequence>
<dbReference type="GO" id="GO:0009279">
    <property type="term" value="C:cell outer membrane"/>
    <property type="evidence" value="ECO:0007669"/>
    <property type="project" value="UniProtKB-SubCell"/>
</dbReference>
<keyword evidence="4 8" id="KW-0812">Transmembrane</keyword>
<comment type="similarity">
    <text evidence="8 9">Belongs to the TonB-dependent receptor family.</text>
</comment>
<evidence type="ECO:0000256" key="5">
    <source>
        <dbReference type="ARBA" id="ARBA00023077"/>
    </source>
</evidence>
<dbReference type="Gene3D" id="2.170.130.10">
    <property type="entry name" value="TonB-dependent receptor, plug domain"/>
    <property type="match status" value="1"/>
</dbReference>
<evidence type="ECO:0000313" key="13">
    <source>
        <dbReference type="EMBL" id="GGF43325.1"/>
    </source>
</evidence>
<protein>
    <submittedName>
        <fullName evidence="13">TonB-dependent receptor</fullName>
    </submittedName>
</protein>
<accession>A0A8J2Z181</accession>
<dbReference type="RefSeq" id="WP_189051592.1">
    <property type="nucleotide sequence ID" value="NZ_BMJQ01000019.1"/>
</dbReference>
<keyword evidence="13" id="KW-0675">Receptor</keyword>
<evidence type="ECO:0000256" key="9">
    <source>
        <dbReference type="RuleBase" id="RU003357"/>
    </source>
</evidence>
<keyword evidence="14" id="KW-1185">Reference proteome</keyword>
<dbReference type="InterPro" id="IPR037066">
    <property type="entry name" value="Plug_dom_sf"/>
</dbReference>
<dbReference type="EMBL" id="BMJQ01000019">
    <property type="protein sequence ID" value="GGF43325.1"/>
    <property type="molecule type" value="Genomic_DNA"/>
</dbReference>
<feature type="signal peptide" evidence="10">
    <location>
        <begin position="1"/>
        <end position="28"/>
    </location>
</feature>
<feature type="chain" id="PRO_5035198749" evidence="10">
    <location>
        <begin position="29"/>
        <end position="903"/>
    </location>
</feature>
<keyword evidence="2 8" id="KW-0813">Transport</keyword>
<dbReference type="AlphaFoldDB" id="A0A8J2Z181"/>
<dbReference type="InterPro" id="IPR010104">
    <property type="entry name" value="TonB_rcpt_bac"/>
</dbReference>
<keyword evidence="7 8" id="KW-0998">Cell outer membrane</keyword>
<evidence type="ECO:0000256" key="8">
    <source>
        <dbReference type="PROSITE-ProRule" id="PRU01360"/>
    </source>
</evidence>